<dbReference type="Proteomes" id="UP000199310">
    <property type="component" value="Unassembled WGS sequence"/>
</dbReference>
<gene>
    <name evidence="1" type="ORF">SAMN04488122_2189</name>
</gene>
<evidence type="ECO:0000313" key="1">
    <source>
        <dbReference type="EMBL" id="SEW35150.1"/>
    </source>
</evidence>
<dbReference type="STRING" id="29529.SAMN04488122_2189"/>
<reference evidence="2" key="1">
    <citation type="submission" date="2016-10" db="EMBL/GenBank/DDBJ databases">
        <authorList>
            <person name="Varghese N."/>
            <person name="Submissions S."/>
        </authorList>
    </citation>
    <scope>NUCLEOTIDE SEQUENCE [LARGE SCALE GENOMIC DNA]</scope>
    <source>
        <strain evidence="2">DSM 3695</strain>
    </source>
</reference>
<dbReference type="EMBL" id="FOJG01000001">
    <property type="protein sequence ID" value="SEW35150.1"/>
    <property type="molecule type" value="Genomic_DNA"/>
</dbReference>
<organism evidence="1 2">
    <name type="scientific">Chitinophaga arvensicola</name>
    <dbReference type="NCBI Taxonomy" id="29529"/>
    <lineage>
        <taxon>Bacteria</taxon>
        <taxon>Pseudomonadati</taxon>
        <taxon>Bacteroidota</taxon>
        <taxon>Chitinophagia</taxon>
        <taxon>Chitinophagales</taxon>
        <taxon>Chitinophagaceae</taxon>
        <taxon>Chitinophaga</taxon>
    </lineage>
</organism>
<sequence length="265" mass="30826">MSPAEALTTAARTYCKEHFDYWSARYVKERTGKSFPEYSYTDNDYNLFPRYNVLSAILGEVEMLTGKTWPDLEQCRETLIHIGDTASSPFTVNENNIEQNAIREERDKFIHFISTITPSELALVAPLPWRRRLPSAEQAAVRQVLLERWNYDGDYWDPLDYRCPTETIYLAKKNITANDYQAIISFISSYAAPLLLELTEDGTDAEIDINLFHPDCYETVYCDRNYEWIIYGSYESTVTFAGEALLTFIKQQFNGREELFDQWPS</sequence>
<dbReference type="AlphaFoldDB" id="A0A1I0R4E2"/>
<protein>
    <submittedName>
        <fullName evidence="1">Uncharacterized protein</fullName>
    </submittedName>
</protein>
<dbReference type="OrthoDB" id="3395557at2"/>
<accession>A0A1I0R4E2</accession>
<dbReference type="RefSeq" id="WP_143059125.1">
    <property type="nucleotide sequence ID" value="NZ_FOJG01000001.1"/>
</dbReference>
<keyword evidence="2" id="KW-1185">Reference proteome</keyword>
<evidence type="ECO:0000313" key="2">
    <source>
        <dbReference type="Proteomes" id="UP000199310"/>
    </source>
</evidence>
<name>A0A1I0R4E2_9BACT</name>
<proteinExistence type="predicted"/>